<evidence type="ECO:0000313" key="2">
    <source>
        <dbReference type="EMBL" id="PMD47642.1"/>
    </source>
</evidence>
<feature type="region of interest" description="Disordered" evidence="1">
    <location>
        <begin position="595"/>
        <end position="653"/>
    </location>
</feature>
<protein>
    <submittedName>
        <fullName evidence="2">Uncharacterized protein</fullName>
    </submittedName>
</protein>
<feature type="compositionally biased region" description="Polar residues" evidence="1">
    <location>
        <begin position="29"/>
        <end position="39"/>
    </location>
</feature>
<evidence type="ECO:0000313" key="3">
    <source>
        <dbReference type="Proteomes" id="UP000235786"/>
    </source>
</evidence>
<dbReference type="OrthoDB" id="5213862at2759"/>
<feature type="region of interest" description="Disordered" evidence="1">
    <location>
        <begin position="161"/>
        <end position="190"/>
    </location>
</feature>
<feature type="compositionally biased region" description="Low complexity" evidence="1">
    <location>
        <begin position="629"/>
        <end position="641"/>
    </location>
</feature>
<reference evidence="2 3" key="1">
    <citation type="submission" date="2016-04" db="EMBL/GenBank/DDBJ databases">
        <title>A degradative enzymes factory behind the ericoid mycorrhizal symbiosis.</title>
        <authorList>
            <consortium name="DOE Joint Genome Institute"/>
            <person name="Martino E."/>
            <person name="Morin E."/>
            <person name="Grelet G."/>
            <person name="Kuo A."/>
            <person name="Kohler A."/>
            <person name="Daghino S."/>
            <person name="Barry K."/>
            <person name="Choi C."/>
            <person name="Cichocki N."/>
            <person name="Clum A."/>
            <person name="Copeland A."/>
            <person name="Hainaut M."/>
            <person name="Haridas S."/>
            <person name="Labutti K."/>
            <person name="Lindquist E."/>
            <person name="Lipzen A."/>
            <person name="Khouja H.-R."/>
            <person name="Murat C."/>
            <person name="Ohm R."/>
            <person name="Olson A."/>
            <person name="Spatafora J."/>
            <person name="Veneault-Fourrey C."/>
            <person name="Henrissat B."/>
            <person name="Grigoriev I."/>
            <person name="Martin F."/>
            <person name="Perotto S."/>
        </authorList>
    </citation>
    <scope>NUCLEOTIDE SEQUENCE [LARGE SCALE GENOMIC DNA]</scope>
    <source>
        <strain evidence="2 3">F</strain>
    </source>
</reference>
<feature type="compositionally biased region" description="Basic and acidic residues" evidence="1">
    <location>
        <begin position="7"/>
        <end position="18"/>
    </location>
</feature>
<organism evidence="2 3">
    <name type="scientific">Hyaloscypha variabilis (strain UAMH 11265 / GT02V1 / F)</name>
    <name type="common">Meliniomyces variabilis</name>
    <dbReference type="NCBI Taxonomy" id="1149755"/>
    <lineage>
        <taxon>Eukaryota</taxon>
        <taxon>Fungi</taxon>
        <taxon>Dikarya</taxon>
        <taxon>Ascomycota</taxon>
        <taxon>Pezizomycotina</taxon>
        <taxon>Leotiomycetes</taxon>
        <taxon>Helotiales</taxon>
        <taxon>Hyaloscyphaceae</taxon>
        <taxon>Hyaloscypha</taxon>
        <taxon>Hyaloscypha variabilis</taxon>
    </lineage>
</organism>
<dbReference type="EMBL" id="KZ613938">
    <property type="protein sequence ID" value="PMD47642.1"/>
    <property type="molecule type" value="Genomic_DNA"/>
</dbReference>
<dbReference type="AlphaFoldDB" id="A0A2J6SA56"/>
<gene>
    <name evidence="2" type="ORF">L207DRAFT_628256</name>
</gene>
<feature type="compositionally biased region" description="Basic and acidic residues" evidence="1">
    <location>
        <begin position="164"/>
        <end position="173"/>
    </location>
</feature>
<feature type="compositionally biased region" description="Polar residues" evidence="1">
    <location>
        <begin position="239"/>
        <end position="252"/>
    </location>
</feature>
<accession>A0A2J6SA56</accession>
<dbReference type="Proteomes" id="UP000235786">
    <property type="component" value="Unassembled WGS sequence"/>
</dbReference>
<feature type="region of interest" description="Disordered" evidence="1">
    <location>
        <begin position="202"/>
        <end position="254"/>
    </location>
</feature>
<feature type="compositionally biased region" description="Basic residues" evidence="1">
    <location>
        <begin position="598"/>
        <end position="608"/>
    </location>
</feature>
<feature type="compositionally biased region" description="Basic and acidic residues" evidence="1">
    <location>
        <begin position="202"/>
        <end position="211"/>
    </location>
</feature>
<feature type="compositionally biased region" description="Polar residues" evidence="1">
    <location>
        <begin position="174"/>
        <end position="183"/>
    </location>
</feature>
<feature type="region of interest" description="Disordered" evidence="1">
    <location>
        <begin position="1"/>
        <end position="97"/>
    </location>
</feature>
<evidence type="ECO:0000256" key="1">
    <source>
        <dbReference type="SAM" id="MobiDB-lite"/>
    </source>
</evidence>
<sequence length="715" mass="77687">MASDTLRSSDVEFHEPEIAKPSPLRIIKRSQTIPNSSPGRETFSGRRGTSGESNESMGTPPGGDRPLTVRKKRVTRASISDWGLEEPLSEMTPGNLNKLNSIWKVNGQSSPQDDPDSTPKARAALPRTVSAGTFLKSELHGRSLDIEAGRHSVRGQRHSMYAQEEGRHHRTPDQNRSPTMSQRRPSKSKNFFLRAIGGRSSEEVKGIKRSDSATSKNTLIRRLSRSRKRGSGSYDASCEDNSSSVTTESSLPPETCDIAGGGINSRISCGTRSSYSASDTTSITCNENVFILSPQIKITPEVTSLANGACDLWVAVEVTGVLHKADGGQALPFFSQLNSSELRSHGRLHSMEIELFPGRECHLAAVIGSLQRVPTISAHETHLVLAKILFSKTNSSRHVREASSADLIAQLETDLGDTMSSYLTVRITYQHSGFPNRKSSYEGLRSHVTHLETKASVVIKRHNPQSAWSPRNSQCVPNVVSANPLIKLIETHFPADKARESIKRLTDERASIPIARRLQQHAPGSSEETVKPTRSSIAATIDSTLPSPTVPSATTTFGTGTLSGPFARLPRVHTTKERASSEAEVDPARKIWTEMRRNSRGGRSRHARTSISADHYFSLDEETPPSRDSSGNTSVSTISSGLGQKRKAGAIDQERSRIMEVALRNKRSMGAETLRSIAPSVVQMGSSTVGKGKGGAFGGLGVGLGRTWGWGPPWW</sequence>
<name>A0A2J6SA56_HYAVF</name>
<keyword evidence="3" id="KW-1185">Reference proteome</keyword>
<proteinExistence type="predicted"/>